<protein>
    <submittedName>
        <fullName evidence="1">Uncharacterized protein</fullName>
    </submittedName>
</protein>
<dbReference type="AlphaFoldDB" id="A0A8J2YNL9"/>
<reference evidence="1" key="2">
    <citation type="submission" date="2020-09" db="EMBL/GenBank/DDBJ databases">
        <authorList>
            <person name="Sun Q."/>
            <person name="Sedlacek I."/>
        </authorList>
    </citation>
    <scope>NUCLEOTIDE SEQUENCE</scope>
    <source>
        <strain evidence="1">CCM 7684</strain>
    </source>
</reference>
<proteinExistence type="predicted"/>
<gene>
    <name evidence="1" type="ORF">GCM10007276_34610</name>
</gene>
<name>A0A8J2YNL9_9RHOB</name>
<comment type="caution">
    <text evidence="1">The sequence shown here is derived from an EMBL/GenBank/DDBJ whole genome shotgun (WGS) entry which is preliminary data.</text>
</comment>
<organism evidence="1 2">
    <name type="scientific">Agaricicola taiwanensis</name>
    <dbReference type="NCBI Taxonomy" id="591372"/>
    <lineage>
        <taxon>Bacteria</taxon>
        <taxon>Pseudomonadati</taxon>
        <taxon>Pseudomonadota</taxon>
        <taxon>Alphaproteobacteria</taxon>
        <taxon>Rhodobacterales</taxon>
        <taxon>Paracoccaceae</taxon>
        <taxon>Agaricicola</taxon>
    </lineage>
</organism>
<evidence type="ECO:0000313" key="1">
    <source>
        <dbReference type="EMBL" id="GGE54662.1"/>
    </source>
</evidence>
<keyword evidence="2" id="KW-1185">Reference proteome</keyword>
<dbReference type="EMBL" id="BMCP01000008">
    <property type="protein sequence ID" value="GGE54662.1"/>
    <property type="molecule type" value="Genomic_DNA"/>
</dbReference>
<evidence type="ECO:0000313" key="2">
    <source>
        <dbReference type="Proteomes" id="UP000602745"/>
    </source>
</evidence>
<accession>A0A8J2YNL9</accession>
<dbReference type="Proteomes" id="UP000602745">
    <property type="component" value="Unassembled WGS sequence"/>
</dbReference>
<reference evidence="1" key="1">
    <citation type="journal article" date="2014" name="Int. J. Syst. Evol. Microbiol.">
        <title>Complete genome sequence of Corynebacterium casei LMG S-19264T (=DSM 44701T), isolated from a smear-ripened cheese.</title>
        <authorList>
            <consortium name="US DOE Joint Genome Institute (JGI-PGF)"/>
            <person name="Walter F."/>
            <person name="Albersmeier A."/>
            <person name="Kalinowski J."/>
            <person name="Ruckert C."/>
        </authorList>
    </citation>
    <scope>NUCLEOTIDE SEQUENCE</scope>
    <source>
        <strain evidence="1">CCM 7684</strain>
    </source>
</reference>
<sequence>MSATPALAFITHRTAKERAQARAIARGSHALDEALAAIHAASARHAEACVKTRARWLAGSAFPRREEVRAMMHPHRIAYLLSRYPMSDQEMLSDEVLAEIRRRLANVREAGRLHHWIYDRNRELALRNAYLAVRWARFLSRQAVRTAAMAAE</sequence>
<dbReference type="RefSeq" id="WP_188411089.1">
    <property type="nucleotide sequence ID" value="NZ_BMCP01000008.1"/>
</dbReference>